<comment type="similarity">
    <text evidence="2 12">Belongs to the class-I aminoacyl-tRNA synthetase family.</text>
</comment>
<dbReference type="STRING" id="1051890.A0A3N4LR83"/>
<reference evidence="13 14" key="1">
    <citation type="journal article" date="2018" name="Nat. Ecol. Evol.">
        <title>Pezizomycetes genomes reveal the molecular basis of ectomycorrhizal truffle lifestyle.</title>
        <authorList>
            <person name="Murat C."/>
            <person name="Payen T."/>
            <person name="Noel B."/>
            <person name="Kuo A."/>
            <person name="Morin E."/>
            <person name="Chen J."/>
            <person name="Kohler A."/>
            <person name="Krizsan K."/>
            <person name="Balestrini R."/>
            <person name="Da Silva C."/>
            <person name="Montanini B."/>
            <person name="Hainaut M."/>
            <person name="Levati E."/>
            <person name="Barry K.W."/>
            <person name="Belfiori B."/>
            <person name="Cichocki N."/>
            <person name="Clum A."/>
            <person name="Dockter R.B."/>
            <person name="Fauchery L."/>
            <person name="Guy J."/>
            <person name="Iotti M."/>
            <person name="Le Tacon F."/>
            <person name="Lindquist E.A."/>
            <person name="Lipzen A."/>
            <person name="Malagnac F."/>
            <person name="Mello A."/>
            <person name="Molinier V."/>
            <person name="Miyauchi S."/>
            <person name="Poulain J."/>
            <person name="Riccioni C."/>
            <person name="Rubini A."/>
            <person name="Sitrit Y."/>
            <person name="Splivallo R."/>
            <person name="Traeger S."/>
            <person name="Wang M."/>
            <person name="Zifcakova L."/>
            <person name="Wipf D."/>
            <person name="Zambonelli A."/>
            <person name="Paolocci F."/>
            <person name="Nowrousian M."/>
            <person name="Ottonello S."/>
            <person name="Baldrian P."/>
            <person name="Spatafora J.W."/>
            <person name="Henrissat B."/>
            <person name="Nagy L.G."/>
            <person name="Aury J.M."/>
            <person name="Wincker P."/>
            <person name="Grigoriev I.V."/>
            <person name="Bonfante P."/>
            <person name="Martin F.M."/>
        </authorList>
    </citation>
    <scope>NUCLEOTIDE SEQUENCE [LARGE SCALE GENOMIC DNA]</scope>
    <source>
        <strain evidence="13 14">ATCC MYA-4762</strain>
    </source>
</reference>
<evidence type="ECO:0000313" key="14">
    <source>
        <dbReference type="Proteomes" id="UP000267821"/>
    </source>
</evidence>
<dbReference type="FunFam" id="1.10.240.10:FF:000002">
    <property type="entry name" value="Tryptophan--tRNA ligase"/>
    <property type="match status" value="1"/>
</dbReference>
<dbReference type="GO" id="GO:0070183">
    <property type="term" value="P:mitochondrial tryptophanyl-tRNA aminoacylation"/>
    <property type="evidence" value="ECO:0007669"/>
    <property type="project" value="TreeGrafter"/>
</dbReference>
<dbReference type="InterPro" id="IPR050203">
    <property type="entry name" value="Trp-tRNA_synthetase"/>
</dbReference>
<dbReference type="InterPro" id="IPR002305">
    <property type="entry name" value="aa-tRNA-synth_Ic"/>
</dbReference>
<accession>A0A3N4LR83</accession>
<evidence type="ECO:0000313" key="13">
    <source>
        <dbReference type="EMBL" id="RPB25340.1"/>
    </source>
</evidence>
<proteinExistence type="inferred from homology"/>
<evidence type="ECO:0000256" key="3">
    <source>
        <dbReference type="ARBA" id="ARBA00013161"/>
    </source>
</evidence>
<organism evidence="13 14">
    <name type="scientific">Terfezia boudieri ATCC MYA-4762</name>
    <dbReference type="NCBI Taxonomy" id="1051890"/>
    <lineage>
        <taxon>Eukaryota</taxon>
        <taxon>Fungi</taxon>
        <taxon>Dikarya</taxon>
        <taxon>Ascomycota</taxon>
        <taxon>Pezizomycotina</taxon>
        <taxon>Pezizomycetes</taxon>
        <taxon>Pezizales</taxon>
        <taxon>Pezizaceae</taxon>
        <taxon>Terfezia</taxon>
    </lineage>
</organism>
<dbReference type="InterPro" id="IPR024109">
    <property type="entry name" value="Trp-tRNA-ligase_bac-type"/>
</dbReference>
<evidence type="ECO:0000256" key="9">
    <source>
        <dbReference type="ARBA" id="ARBA00030268"/>
    </source>
</evidence>
<keyword evidence="8 12" id="KW-0030">Aminoacyl-tRNA synthetase</keyword>
<keyword evidence="14" id="KW-1185">Reference proteome</keyword>
<dbReference type="EC" id="6.1.1.2" evidence="3"/>
<keyword evidence="4 12" id="KW-0436">Ligase</keyword>
<dbReference type="Gene3D" id="3.40.50.620">
    <property type="entry name" value="HUPs"/>
    <property type="match status" value="1"/>
</dbReference>
<dbReference type="FunFam" id="3.40.50.620:FF:000082">
    <property type="entry name" value="MSW1p Mitochondrial tryptophanyl-tRNA synthetase"/>
    <property type="match status" value="1"/>
</dbReference>
<comment type="catalytic activity">
    <reaction evidence="10">
        <text>tRNA(Trp) + L-tryptophan + ATP = L-tryptophyl-tRNA(Trp) + AMP + diphosphate + H(+)</text>
        <dbReference type="Rhea" id="RHEA:24080"/>
        <dbReference type="Rhea" id="RHEA-COMP:9671"/>
        <dbReference type="Rhea" id="RHEA-COMP:9705"/>
        <dbReference type="ChEBI" id="CHEBI:15378"/>
        <dbReference type="ChEBI" id="CHEBI:30616"/>
        <dbReference type="ChEBI" id="CHEBI:33019"/>
        <dbReference type="ChEBI" id="CHEBI:57912"/>
        <dbReference type="ChEBI" id="CHEBI:78442"/>
        <dbReference type="ChEBI" id="CHEBI:78535"/>
        <dbReference type="ChEBI" id="CHEBI:456215"/>
        <dbReference type="EC" id="6.1.1.2"/>
    </reaction>
</comment>
<keyword evidence="6 12" id="KW-0067">ATP-binding</keyword>
<dbReference type="PANTHER" id="PTHR43766">
    <property type="entry name" value="TRYPTOPHAN--TRNA LIGASE, MITOCHONDRIAL"/>
    <property type="match status" value="1"/>
</dbReference>
<dbReference type="PANTHER" id="PTHR43766:SF1">
    <property type="entry name" value="TRYPTOPHAN--TRNA LIGASE, MITOCHONDRIAL"/>
    <property type="match status" value="1"/>
</dbReference>
<evidence type="ECO:0000256" key="8">
    <source>
        <dbReference type="ARBA" id="ARBA00023146"/>
    </source>
</evidence>
<dbReference type="GO" id="GO:0005759">
    <property type="term" value="C:mitochondrial matrix"/>
    <property type="evidence" value="ECO:0007669"/>
    <property type="project" value="UniProtKB-SubCell"/>
</dbReference>
<evidence type="ECO:0000256" key="1">
    <source>
        <dbReference type="ARBA" id="ARBA00004305"/>
    </source>
</evidence>
<dbReference type="GO" id="GO:0005524">
    <property type="term" value="F:ATP binding"/>
    <property type="evidence" value="ECO:0007669"/>
    <property type="project" value="UniProtKB-KW"/>
</dbReference>
<evidence type="ECO:0000256" key="10">
    <source>
        <dbReference type="ARBA" id="ARBA00049929"/>
    </source>
</evidence>
<dbReference type="GO" id="GO:0004830">
    <property type="term" value="F:tryptophan-tRNA ligase activity"/>
    <property type="evidence" value="ECO:0007669"/>
    <property type="project" value="UniProtKB-EC"/>
</dbReference>
<dbReference type="InParanoid" id="A0A3N4LR83"/>
<protein>
    <recommendedName>
        <fullName evidence="11">Tryptophan--tRNA ligase, mitochondrial</fullName>
        <ecNumber evidence="3">6.1.1.2</ecNumber>
    </recommendedName>
    <alternativeName>
        <fullName evidence="9">Tryptophanyl-tRNA synthetase</fullName>
    </alternativeName>
</protein>
<dbReference type="OrthoDB" id="15808at2759"/>
<evidence type="ECO:0000256" key="11">
    <source>
        <dbReference type="ARBA" id="ARBA00069760"/>
    </source>
</evidence>
<name>A0A3N4LR83_9PEZI</name>
<dbReference type="SUPFAM" id="SSF52374">
    <property type="entry name" value="Nucleotidylyl transferase"/>
    <property type="match status" value="1"/>
</dbReference>
<evidence type="ECO:0000256" key="6">
    <source>
        <dbReference type="ARBA" id="ARBA00022840"/>
    </source>
</evidence>
<gene>
    <name evidence="13" type="ORF">L211DRAFT_783286</name>
</gene>
<evidence type="ECO:0000256" key="12">
    <source>
        <dbReference type="RuleBase" id="RU363036"/>
    </source>
</evidence>
<comment type="subcellular location">
    <subcellularLocation>
        <location evidence="1">Mitochondrion matrix</location>
    </subcellularLocation>
</comment>
<dbReference type="Gene3D" id="1.10.240.10">
    <property type="entry name" value="Tyrosyl-Transfer RNA Synthetase"/>
    <property type="match status" value="1"/>
</dbReference>
<dbReference type="PRINTS" id="PR01039">
    <property type="entry name" value="TRNASYNTHTRP"/>
</dbReference>
<evidence type="ECO:0000256" key="2">
    <source>
        <dbReference type="ARBA" id="ARBA00005594"/>
    </source>
</evidence>
<dbReference type="PROSITE" id="PS00178">
    <property type="entry name" value="AA_TRNA_LIGASE_I"/>
    <property type="match status" value="1"/>
</dbReference>
<dbReference type="NCBIfam" id="TIGR00233">
    <property type="entry name" value="trpS"/>
    <property type="match status" value="1"/>
</dbReference>
<keyword evidence="7 12" id="KW-0648">Protein biosynthesis</keyword>
<dbReference type="InterPro" id="IPR001412">
    <property type="entry name" value="aa-tRNA-synth_I_CS"/>
</dbReference>
<dbReference type="Proteomes" id="UP000267821">
    <property type="component" value="Unassembled WGS sequence"/>
</dbReference>
<dbReference type="FunCoup" id="A0A3N4LR83">
    <property type="interactions" value="414"/>
</dbReference>
<dbReference type="CDD" id="cd00806">
    <property type="entry name" value="TrpRS_core"/>
    <property type="match status" value="1"/>
</dbReference>
<evidence type="ECO:0000256" key="7">
    <source>
        <dbReference type="ARBA" id="ARBA00022917"/>
    </source>
</evidence>
<dbReference type="InterPro" id="IPR002306">
    <property type="entry name" value="Trp-tRNA-ligase"/>
</dbReference>
<sequence>MQRALLSSCPRAGIRPRRPRLPAYRQLHALTPLRHSAPSAGATISQTIFSGIQPTGIPHLGNYLGALRKWIFLQRDSPPDTNLIFCLVDLHALTLPQAPAQLLQWKRESLATLLAIGLDPGRCTVFEQSRVPAHTELMWLLSCGASMGMLNRMTQWKSKSGEAVKEATSVPALKLGLFSYPVLQAADILVHSATHVPVGEDQVQHLELTRTLAASFNHHYGPTFPIPQTILSPAKRIMSLRHPTTKMSKSAPDPKSRILLTDSPSTIQSKLASAVTDSIGGITYSPAERPGVSNLIEIYAHMSDRSDFDAVAAEFQDAGMNMKGLKEKVGEAVVVGLEPVRRVYERVVGESGYLDEIARKGAEKAKESAEGTLERVKRAVGLL</sequence>
<dbReference type="EMBL" id="ML121538">
    <property type="protein sequence ID" value="RPB25340.1"/>
    <property type="molecule type" value="Genomic_DNA"/>
</dbReference>
<dbReference type="HAMAP" id="MF_00140_B">
    <property type="entry name" value="Trp_tRNA_synth_B"/>
    <property type="match status" value="1"/>
</dbReference>
<dbReference type="Pfam" id="PF00579">
    <property type="entry name" value="tRNA-synt_1b"/>
    <property type="match status" value="1"/>
</dbReference>
<dbReference type="InterPro" id="IPR014729">
    <property type="entry name" value="Rossmann-like_a/b/a_fold"/>
</dbReference>
<keyword evidence="5 12" id="KW-0547">Nucleotide-binding</keyword>
<evidence type="ECO:0000256" key="5">
    <source>
        <dbReference type="ARBA" id="ARBA00022741"/>
    </source>
</evidence>
<evidence type="ECO:0000256" key="4">
    <source>
        <dbReference type="ARBA" id="ARBA00022598"/>
    </source>
</evidence>
<dbReference type="AlphaFoldDB" id="A0A3N4LR83"/>